<reference evidence="3 4" key="1">
    <citation type="submission" date="2018-02" db="EMBL/GenBank/DDBJ databases">
        <title>Bacteriophage NCPPB3778 and a type I-E CRISPR drive the evolution of the US Biological Select Agent, Rathayibacter toxicus.</title>
        <authorList>
            <person name="Davis E.W.II."/>
            <person name="Tabima J.F."/>
            <person name="Weisberg A.J."/>
            <person name="Lopes L.D."/>
            <person name="Wiseman M.S."/>
            <person name="Wiseman M.S."/>
            <person name="Pupko T."/>
            <person name="Belcher M.S."/>
            <person name="Sechler A.J."/>
            <person name="Tancos M.A."/>
            <person name="Schroeder B.K."/>
            <person name="Murray T.D."/>
            <person name="Luster D.G."/>
            <person name="Schneider W.L."/>
            <person name="Rogers E."/>
            <person name="Andreote F.D."/>
            <person name="Grunwald N.J."/>
            <person name="Putnam M.L."/>
            <person name="Chang J.H."/>
        </authorList>
    </citation>
    <scope>NUCLEOTIDE SEQUENCE [LARGE SCALE GENOMIC DNA]</scope>
    <source>
        <strain evidence="3 4">AY1I9</strain>
    </source>
</reference>
<sequence>MESRREKQNFVDRGIALQDADAVRWLRQHGSVVIEATALRLFADELRTPHLHLIRIWHSALRALRSSSEDMLVILVPIEGAVCVRSESHDRDWTGNVGEILLVRGADVSLVSTAESAARYEVLLRTDQVPAFLHPPHGSAVVLRSVAPELRALVISTVNVALNVGIAKTSPGFTAFTTAILQMLIALLLDSAPPAGPENPGVLDLHRRACAVIASSFPDPELTPAELARRLEVSPSYLRRTFAHAGTTATRELRRARLRLARRYLDDAQRSRQDIATLSGFKDVHALLYALRAQGDTRD</sequence>
<dbReference type="PANTHER" id="PTHR47894:SF1">
    <property type="entry name" value="HTH-TYPE TRANSCRIPTIONAL REGULATOR VQSM"/>
    <property type="match status" value="1"/>
</dbReference>
<comment type="caution">
    <text evidence="3">The sequence shown here is derived from an EMBL/GenBank/DDBJ whole genome shotgun (WGS) entry which is preliminary data.</text>
</comment>
<dbReference type="Gene3D" id="1.10.10.60">
    <property type="entry name" value="Homeodomain-like"/>
    <property type="match status" value="1"/>
</dbReference>
<keyword evidence="1" id="KW-0238">DNA-binding</keyword>
<dbReference type="PROSITE" id="PS01124">
    <property type="entry name" value="HTH_ARAC_FAMILY_2"/>
    <property type="match status" value="1"/>
</dbReference>
<dbReference type="GO" id="GO:0003677">
    <property type="term" value="F:DNA binding"/>
    <property type="evidence" value="ECO:0007669"/>
    <property type="project" value="UniProtKB-KW"/>
</dbReference>
<proteinExistence type="predicted"/>
<dbReference type="Proteomes" id="UP000237881">
    <property type="component" value="Unassembled WGS sequence"/>
</dbReference>
<dbReference type="RefSeq" id="WP_104262016.1">
    <property type="nucleotide sequence ID" value="NZ_PSUF01000005.1"/>
</dbReference>
<dbReference type="InterPro" id="IPR018060">
    <property type="entry name" value="HTH_AraC"/>
</dbReference>
<dbReference type="SMART" id="SM00342">
    <property type="entry name" value="HTH_ARAC"/>
    <property type="match status" value="1"/>
</dbReference>
<protein>
    <recommendedName>
        <fullName evidence="2">HTH araC/xylS-type domain-containing protein</fullName>
    </recommendedName>
</protein>
<evidence type="ECO:0000313" key="3">
    <source>
        <dbReference type="EMBL" id="PPF15990.1"/>
    </source>
</evidence>
<evidence type="ECO:0000259" key="2">
    <source>
        <dbReference type="PROSITE" id="PS01124"/>
    </source>
</evidence>
<dbReference type="PANTHER" id="PTHR47894">
    <property type="entry name" value="HTH-TYPE TRANSCRIPTIONAL REGULATOR GADX"/>
    <property type="match status" value="1"/>
</dbReference>
<name>A0ABD6WBR1_RATRA</name>
<gene>
    <name evidence="3" type="ORF">C5C04_01930</name>
</gene>
<feature type="domain" description="HTH araC/xylS-type" evidence="2">
    <location>
        <begin position="207"/>
        <end position="299"/>
    </location>
</feature>
<evidence type="ECO:0000256" key="1">
    <source>
        <dbReference type="ARBA" id="ARBA00023125"/>
    </source>
</evidence>
<accession>A0ABD6WBR1</accession>
<organism evidence="3 4">
    <name type="scientific">Rathayibacter rathayi</name>
    <name type="common">Corynebacterium rathayi</name>
    <dbReference type="NCBI Taxonomy" id="33887"/>
    <lineage>
        <taxon>Bacteria</taxon>
        <taxon>Bacillati</taxon>
        <taxon>Actinomycetota</taxon>
        <taxon>Actinomycetes</taxon>
        <taxon>Micrococcales</taxon>
        <taxon>Microbacteriaceae</taxon>
        <taxon>Rathayibacter</taxon>
    </lineage>
</organism>
<dbReference type="Pfam" id="PF12833">
    <property type="entry name" value="HTH_18"/>
    <property type="match status" value="1"/>
</dbReference>
<dbReference type="AlphaFoldDB" id="A0ABD6WBR1"/>
<evidence type="ECO:0000313" key="4">
    <source>
        <dbReference type="Proteomes" id="UP000237881"/>
    </source>
</evidence>
<dbReference type="EMBL" id="PSUL01000002">
    <property type="protein sequence ID" value="PPF15990.1"/>
    <property type="molecule type" value="Genomic_DNA"/>
</dbReference>